<sequence>MAHIQCQQVTFCYPNEQPLLQNIHFTVEPGQWLTIVGASGSGKTTLLKCLKPELTPHGTQSGVITIDGQSLQTLTPQQSATMLGFVHQSPETQIVTDRVWHELAFGLENIGCTQQEIRKRVAEVAHYFGIHRYFHEETMHLSGGQKQLVNVAAILAMHPTVLLLDEPTAQLDPIAAKSFLHTIKQLQQELGLTVIIVEHRLEEVLPLSDRIVVLEEGKQLYDGTPQALAEAVTPQSRLYESLPIAARVAMSRQRQNIPLTIQQGQRWVRTQITDTTRFNEQTLPTRNPLVEAHELSFRYTPQAPFIVRNFSCTIYEGELLAIVGSNGSGKSTALKCISHLLIPQRGTVKLAGKKLTSYKANELYTTWFGILPQNPRTLFLHKTVQQELFDGIGADKHARIQQYIERFSIQHCLQRHPYDCSGGEQQKIALIKILTHAPKILLLDEPTKGLDPHMKKELIVLLKELQQQGQTIVLVSHDLEFCAAVSERCAMFFDGQLLAIQAPRPFFASNRFYTTAAHRLTYPHLENAITFEDVMSRC</sequence>
<evidence type="ECO:0000313" key="11">
    <source>
        <dbReference type="Proteomes" id="UP000093199"/>
    </source>
</evidence>
<keyword evidence="4" id="KW-1003">Cell membrane</keyword>
<accession>A0A1C0YE66</accession>
<evidence type="ECO:0000259" key="9">
    <source>
        <dbReference type="PROSITE" id="PS50893"/>
    </source>
</evidence>
<dbReference type="STRING" id="33978.A6M13_13270"/>
<dbReference type="CDD" id="cd03225">
    <property type="entry name" value="ABC_cobalt_CbiO_domain1"/>
    <property type="match status" value="2"/>
</dbReference>
<dbReference type="PANTHER" id="PTHR43553">
    <property type="entry name" value="HEAVY METAL TRANSPORTER"/>
    <property type="match status" value="1"/>
</dbReference>
<proteinExistence type="inferred from homology"/>
<keyword evidence="3" id="KW-0813">Transport</keyword>
<dbReference type="SMART" id="SM00382">
    <property type="entry name" value="AAA"/>
    <property type="match status" value="2"/>
</dbReference>
<dbReference type="InterPro" id="IPR003593">
    <property type="entry name" value="AAA+_ATPase"/>
</dbReference>
<feature type="domain" description="ABC transporter" evidence="9">
    <location>
        <begin position="4"/>
        <end position="241"/>
    </location>
</feature>
<evidence type="ECO:0000256" key="1">
    <source>
        <dbReference type="ARBA" id="ARBA00004202"/>
    </source>
</evidence>
<evidence type="ECO:0000256" key="5">
    <source>
        <dbReference type="ARBA" id="ARBA00022741"/>
    </source>
</evidence>
<dbReference type="InterPro" id="IPR050095">
    <property type="entry name" value="ECF_ABC_transporter_ATP-bd"/>
</dbReference>
<evidence type="ECO:0000313" key="10">
    <source>
        <dbReference type="EMBL" id="OCS85403.1"/>
    </source>
</evidence>
<comment type="caution">
    <text evidence="10">The sequence shown here is derived from an EMBL/GenBank/DDBJ whole genome shotgun (WGS) entry which is preliminary data.</text>
</comment>
<evidence type="ECO:0000256" key="6">
    <source>
        <dbReference type="ARBA" id="ARBA00022840"/>
    </source>
</evidence>
<protein>
    <recommendedName>
        <fullName evidence="9">ABC transporter domain-containing protein</fullName>
    </recommendedName>
</protein>
<comment type="similarity">
    <text evidence="2">Belongs to the ABC transporter superfamily.</text>
</comment>
<dbReference type="OrthoDB" id="501320at2"/>
<dbReference type="GO" id="GO:0042626">
    <property type="term" value="F:ATPase-coupled transmembrane transporter activity"/>
    <property type="evidence" value="ECO:0007669"/>
    <property type="project" value="TreeGrafter"/>
</dbReference>
<keyword evidence="11" id="KW-1185">Reference proteome</keyword>
<dbReference type="RefSeq" id="WP_066544937.1">
    <property type="nucleotide sequence ID" value="NZ_MASJ01000014.1"/>
</dbReference>
<dbReference type="InterPro" id="IPR027417">
    <property type="entry name" value="P-loop_NTPase"/>
</dbReference>
<dbReference type="GO" id="GO:0043190">
    <property type="term" value="C:ATP-binding cassette (ABC) transporter complex"/>
    <property type="evidence" value="ECO:0007669"/>
    <property type="project" value="TreeGrafter"/>
</dbReference>
<name>A0A1C0YE66_9BACL</name>
<evidence type="ECO:0000256" key="8">
    <source>
        <dbReference type="ARBA" id="ARBA00023136"/>
    </source>
</evidence>
<dbReference type="Proteomes" id="UP000093199">
    <property type="component" value="Unassembled WGS sequence"/>
</dbReference>
<dbReference type="AlphaFoldDB" id="A0A1C0YE66"/>
<dbReference type="EMBL" id="MASJ01000014">
    <property type="protein sequence ID" value="OCS85403.1"/>
    <property type="molecule type" value="Genomic_DNA"/>
</dbReference>
<feature type="domain" description="ABC transporter" evidence="9">
    <location>
        <begin position="290"/>
        <end position="519"/>
    </location>
</feature>
<evidence type="ECO:0000256" key="4">
    <source>
        <dbReference type="ARBA" id="ARBA00022475"/>
    </source>
</evidence>
<keyword evidence="6" id="KW-0067">ATP-binding</keyword>
<comment type="subcellular location">
    <subcellularLocation>
        <location evidence="1">Cell membrane</location>
        <topology evidence="1">Peripheral membrane protein</topology>
    </subcellularLocation>
</comment>
<organism evidence="10 11">
    <name type="scientific">Caryophanon tenue</name>
    <dbReference type="NCBI Taxonomy" id="33978"/>
    <lineage>
        <taxon>Bacteria</taxon>
        <taxon>Bacillati</taxon>
        <taxon>Bacillota</taxon>
        <taxon>Bacilli</taxon>
        <taxon>Bacillales</taxon>
        <taxon>Caryophanaceae</taxon>
        <taxon>Caryophanon</taxon>
    </lineage>
</organism>
<keyword evidence="8" id="KW-0472">Membrane</keyword>
<evidence type="ECO:0000256" key="3">
    <source>
        <dbReference type="ARBA" id="ARBA00022448"/>
    </source>
</evidence>
<dbReference type="InterPro" id="IPR017871">
    <property type="entry name" value="ABC_transporter-like_CS"/>
</dbReference>
<evidence type="ECO:0000256" key="2">
    <source>
        <dbReference type="ARBA" id="ARBA00005417"/>
    </source>
</evidence>
<keyword evidence="7" id="KW-1278">Translocase</keyword>
<dbReference type="GO" id="GO:0016887">
    <property type="term" value="F:ATP hydrolysis activity"/>
    <property type="evidence" value="ECO:0007669"/>
    <property type="project" value="InterPro"/>
</dbReference>
<dbReference type="PROSITE" id="PS50893">
    <property type="entry name" value="ABC_TRANSPORTER_2"/>
    <property type="match status" value="2"/>
</dbReference>
<dbReference type="InterPro" id="IPR003439">
    <property type="entry name" value="ABC_transporter-like_ATP-bd"/>
</dbReference>
<dbReference type="InterPro" id="IPR015856">
    <property type="entry name" value="ABC_transpr_CbiO/EcfA_su"/>
</dbReference>
<keyword evidence="5" id="KW-0547">Nucleotide-binding</keyword>
<dbReference type="GO" id="GO:0005524">
    <property type="term" value="F:ATP binding"/>
    <property type="evidence" value="ECO:0007669"/>
    <property type="project" value="UniProtKB-KW"/>
</dbReference>
<dbReference type="SUPFAM" id="SSF52540">
    <property type="entry name" value="P-loop containing nucleoside triphosphate hydrolases"/>
    <property type="match status" value="2"/>
</dbReference>
<reference evidence="10 11" key="1">
    <citation type="submission" date="2016-07" db="EMBL/GenBank/DDBJ databases">
        <title>Caryophanon tenue genome sequencing.</title>
        <authorList>
            <person name="Verma A."/>
            <person name="Pal Y."/>
            <person name="Krishnamurthi S."/>
        </authorList>
    </citation>
    <scope>NUCLEOTIDE SEQUENCE [LARGE SCALE GENOMIC DNA]</scope>
    <source>
        <strain evidence="10 11">DSM 14152</strain>
    </source>
</reference>
<gene>
    <name evidence="10" type="ORF">A6M13_13270</name>
</gene>
<evidence type="ECO:0000256" key="7">
    <source>
        <dbReference type="ARBA" id="ARBA00022967"/>
    </source>
</evidence>
<dbReference type="Pfam" id="PF00005">
    <property type="entry name" value="ABC_tran"/>
    <property type="match status" value="2"/>
</dbReference>
<dbReference type="PROSITE" id="PS00211">
    <property type="entry name" value="ABC_TRANSPORTER_1"/>
    <property type="match status" value="2"/>
</dbReference>
<dbReference type="Gene3D" id="3.40.50.300">
    <property type="entry name" value="P-loop containing nucleotide triphosphate hydrolases"/>
    <property type="match status" value="2"/>
</dbReference>